<dbReference type="OrthoDB" id="1144611at2"/>
<comment type="caution">
    <text evidence="1">The sequence shown here is derived from an EMBL/GenBank/DDBJ whole genome shotgun (WGS) entry which is preliminary data.</text>
</comment>
<dbReference type="AlphaFoldDB" id="A0A4S1DT15"/>
<name>A0A4S1DT15_9FLAO</name>
<proteinExistence type="predicted"/>
<evidence type="ECO:0000313" key="1">
    <source>
        <dbReference type="EMBL" id="TGV01146.1"/>
    </source>
</evidence>
<dbReference type="EMBL" id="SRSO01000027">
    <property type="protein sequence ID" value="TGV01146.1"/>
    <property type="molecule type" value="Genomic_DNA"/>
</dbReference>
<dbReference type="Proteomes" id="UP000307602">
    <property type="component" value="Unassembled WGS sequence"/>
</dbReference>
<dbReference type="RefSeq" id="WP_135878378.1">
    <property type="nucleotide sequence ID" value="NZ_SRSO01000027.1"/>
</dbReference>
<organism evidence="1 2">
    <name type="scientific">Flavivirga rizhaonensis</name>
    <dbReference type="NCBI Taxonomy" id="2559571"/>
    <lineage>
        <taxon>Bacteria</taxon>
        <taxon>Pseudomonadati</taxon>
        <taxon>Bacteroidota</taxon>
        <taxon>Flavobacteriia</taxon>
        <taxon>Flavobacteriales</taxon>
        <taxon>Flavobacteriaceae</taxon>
        <taxon>Flavivirga</taxon>
    </lineage>
</organism>
<sequence length="61" mass="7104">MSYGNYFLCKKIFILELNAGIHLDWPKIQEAAKDILSFYDEDDKLGYISNRINSYSVDPQV</sequence>
<gene>
    <name evidence="1" type="ORF">EM932_16865</name>
</gene>
<keyword evidence="2" id="KW-1185">Reference proteome</keyword>
<accession>A0A4S1DT15</accession>
<protein>
    <submittedName>
        <fullName evidence="1">Uncharacterized protein</fullName>
    </submittedName>
</protein>
<evidence type="ECO:0000313" key="2">
    <source>
        <dbReference type="Proteomes" id="UP000307602"/>
    </source>
</evidence>
<reference evidence="1 2" key="1">
    <citation type="submission" date="2019-04" db="EMBL/GenBank/DDBJ databases">
        <authorList>
            <person name="Liu A."/>
        </authorList>
    </citation>
    <scope>NUCLEOTIDE SEQUENCE [LARGE SCALE GENOMIC DNA]</scope>
    <source>
        <strain evidence="1 2">RZ03</strain>
    </source>
</reference>